<evidence type="ECO:0000313" key="2">
    <source>
        <dbReference type="Proteomes" id="UP000765509"/>
    </source>
</evidence>
<gene>
    <name evidence="1" type="ORF">O181_085166</name>
</gene>
<evidence type="ECO:0000313" key="1">
    <source>
        <dbReference type="EMBL" id="MBW0545451.1"/>
    </source>
</evidence>
<dbReference type="AlphaFoldDB" id="A0A9Q3FXU9"/>
<dbReference type="Proteomes" id="UP000765509">
    <property type="component" value="Unassembled WGS sequence"/>
</dbReference>
<proteinExistence type="predicted"/>
<protein>
    <submittedName>
        <fullName evidence="1">Uncharacterized protein</fullName>
    </submittedName>
</protein>
<dbReference type="EMBL" id="AVOT02050368">
    <property type="protein sequence ID" value="MBW0545451.1"/>
    <property type="molecule type" value="Genomic_DNA"/>
</dbReference>
<sequence length="223" mass="25070">MFPCNQFPIQPCGILQARANAICTLLWFPSYSSPLERHRNIWRIMGWWEVINATSRNSPACAACGHNCLTQLASCRSLFTGVWRHSAVQLLLVFRLWHPGSSRIGSHDYLADLGKVKVTSSLEPRLRFVTQASPKSNNKPCSNPNLRGSVRLKDSDEKRLSFSKLHIYLLVRSHTGSNRFLPSERFSEMSISDKAPLTEIVLQSSEHTSKPQIPATQNASNIP</sequence>
<organism evidence="1 2">
    <name type="scientific">Austropuccinia psidii MF-1</name>
    <dbReference type="NCBI Taxonomy" id="1389203"/>
    <lineage>
        <taxon>Eukaryota</taxon>
        <taxon>Fungi</taxon>
        <taxon>Dikarya</taxon>
        <taxon>Basidiomycota</taxon>
        <taxon>Pucciniomycotina</taxon>
        <taxon>Pucciniomycetes</taxon>
        <taxon>Pucciniales</taxon>
        <taxon>Sphaerophragmiaceae</taxon>
        <taxon>Austropuccinia</taxon>
    </lineage>
</organism>
<accession>A0A9Q3FXU9</accession>
<comment type="caution">
    <text evidence="1">The sequence shown here is derived from an EMBL/GenBank/DDBJ whole genome shotgun (WGS) entry which is preliminary data.</text>
</comment>
<name>A0A9Q3FXU9_9BASI</name>
<keyword evidence="2" id="KW-1185">Reference proteome</keyword>
<reference evidence="1" key="1">
    <citation type="submission" date="2021-03" db="EMBL/GenBank/DDBJ databases">
        <title>Draft genome sequence of rust myrtle Austropuccinia psidii MF-1, a brazilian biotype.</title>
        <authorList>
            <person name="Quecine M.C."/>
            <person name="Pachon D.M.R."/>
            <person name="Bonatelli M.L."/>
            <person name="Correr F.H."/>
            <person name="Franceschini L.M."/>
            <person name="Leite T.F."/>
            <person name="Margarido G.R.A."/>
            <person name="Almeida C.A."/>
            <person name="Ferrarezi J.A."/>
            <person name="Labate C.A."/>
        </authorList>
    </citation>
    <scope>NUCLEOTIDE SEQUENCE</scope>
    <source>
        <strain evidence="1">MF-1</strain>
    </source>
</reference>